<dbReference type="CDD" id="cd02972">
    <property type="entry name" value="DsbA_family"/>
    <property type="match status" value="1"/>
</dbReference>
<dbReference type="Pfam" id="PF13462">
    <property type="entry name" value="Thioredoxin_4"/>
    <property type="match status" value="1"/>
</dbReference>
<keyword evidence="6" id="KW-1133">Transmembrane helix</keyword>
<keyword evidence="2" id="KW-0732">Signal</keyword>
<comment type="similarity">
    <text evidence="1">Belongs to the thioredoxin family. DsbA subfamily.</text>
</comment>
<dbReference type="PROSITE" id="PS51352">
    <property type="entry name" value="THIOREDOXIN_2"/>
    <property type="match status" value="1"/>
</dbReference>
<dbReference type="Gene3D" id="3.40.30.10">
    <property type="entry name" value="Glutaredoxin"/>
    <property type="match status" value="1"/>
</dbReference>
<dbReference type="InterPro" id="IPR012336">
    <property type="entry name" value="Thioredoxin-like_fold"/>
</dbReference>
<dbReference type="InterPro" id="IPR036249">
    <property type="entry name" value="Thioredoxin-like_sf"/>
</dbReference>
<evidence type="ECO:0000313" key="9">
    <source>
        <dbReference type="Proteomes" id="UP000228964"/>
    </source>
</evidence>
<reference evidence="9" key="1">
    <citation type="submission" date="2017-09" db="EMBL/GenBank/DDBJ databases">
        <title>Depth-based differentiation of microbial function through sediment-hosted aquifers and enrichment of novel symbionts in the deep terrestrial subsurface.</title>
        <authorList>
            <person name="Probst A.J."/>
            <person name="Ladd B."/>
            <person name="Jarett J.K."/>
            <person name="Geller-Mcgrath D.E."/>
            <person name="Sieber C.M.K."/>
            <person name="Emerson J.B."/>
            <person name="Anantharaman K."/>
            <person name="Thomas B.C."/>
            <person name="Malmstrom R."/>
            <person name="Stieglmeier M."/>
            <person name="Klingl A."/>
            <person name="Woyke T."/>
            <person name="Ryan C.M."/>
            <person name="Banfield J.F."/>
        </authorList>
    </citation>
    <scope>NUCLEOTIDE SEQUENCE [LARGE SCALE GENOMIC DNA]</scope>
</reference>
<keyword evidence="6" id="KW-0472">Membrane</keyword>
<dbReference type="Proteomes" id="UP000228964">
    <property type="component" value="Unassembled WGS sequence"/>
</dbReference>
<protein>
    <recommendedName>
        <fullName evidence="7">Thioredoxin domain-containing protein</fullName>
    </recommendedName>
</protein>
<keyword evidence="6" id="KW-0812">Transmembrane</keyword>
<dbReference type="EMBL" id="PFAO01000073">
    <property type="protein sequence ID" value="PIT94661.1"/>
    <property type="molecule type" value="Genomic_DNA"/>
</dbReference>
<sequence>MEQEKNNKKMFVVGLVIICLIIVIGLSMTLINKRQTNQANQQNNTNNQINADEQYQVKPVRPIDETDHLWGDKNAVVQLIIYDDFECPFCAEFYDTLEKVKAEFGDKVAIAYRHYPLAMHPNAMAAAAASECAAEQGQFWEMYSKLFAENKFGRMSPEQFKADAKDLGLDQVKFSQCLDTEKYKDKILEQMLEGTNAGVTGTPTIFANNQIYPGAYPFDDFIARDGRSEKGVKSIISELLK</sequence>
<feature type="transmembrane region" description="Helical" evidence="6">
    <location>
        <begin position="12"/>
        <end position="31"/>
    </location>
</feature>
<evidence type="ECO:0000256" key="6">
    <source>
        <dbReference type="SAM" id="Phobius"/>
    </source>
</evidence>
<gene>
    <name evidence="8" type="ORF">COT96_02925</name>
</gene>
<evidence type="ECO:0000256" key="2">
    <source>
        <dbReference type="ARBA" id="ARBA00022729"/>
    </source>
</evidence>
<dbReference type="InterPro" id="IPR013766">
    <property type="entry name" value="Thioredoxin_domain"/>
</dbReference>
<dbReference type="GO" id="GO:0016491">
    <property type="term" value="F:oxidoreductase activity"/>
    <property type="evidence" value="ECO:0007669"/>
    <property type="project" value="UniProtKB-KW"/>
</dbReference>
<evidence type="ECO:0000256" key="4">
    <source>
        <dbReference type="ARBA" id="ARBA00023157"/>
    </source>
</evidence>
<name>A0A2M6WPC5_9BACT</name>
<organism evidence="8 9">
    <name type="scientific">Candidatus Falkowbacteria bacterium CG10_big_fil_rev_8_21_14_0_10_38_22</name>
    <dbReference type="NCBI Taxonomy" id="1974564"/>
    <lineage>
        <taxon>Bacteria</taxon>
        <taxon>Candidatus Falkowiibacteriota</taxon>
    </lineage>
</organism>
<evidence type="ECO:0000256" key="3">
    <source>
        <dbReference type="ARBA" id="ARBA00023002"/>
    </source>
</evidence>
<dbReference type="AlphaFoldDB" id="A0A2M6WPC5"/>
<feature type="domain" description="Thioredoxin" evidence="7">
    <location>
        <begin position="29"/>
        <end position="231"/>
    </location>
</feature>
<keyword evidence="3" id="KW-0560">Oxidoreductase</keyword>
<evidence type="ECO:0000259" key="7">
    <source>
        <dbReference type="PROSITE" id="PS51352"/>
    </source>
</evidence>
<dbReference type="PANTHER" id="PTHR13887:SF14">
    <property type="entry name" value="DISULFIDE BOND FORMATION PROTEIN D"/>
    <property type="match status" value="1"/>
</dbReference>
<dbReference type="SUPFAM" id="SSF52833">
    <property type="entry name" value="Thioredoxin-like"/>
    <property type="match status" value="1"/>
</dbReference>
<dbReference type="PANTHER" id="PTHR13887">
    <property type="entry name" value="GLUTATHIONE S-TRANSFERASE KAPPA"/>
    <property type="match status" value="1"/>
</dbReference>
<evidence type="ECO:0000313" key="8">
    <source>
        <dbReference type="EMBL" id="PIT94661.1"/>
    </source>
</evidence>
<comment type="caution">
    <text evidence="8">The sequence shown here is derived from an EMBL/GenBank/DDBJ whole genome shotgun (WGS) entry which is preliminary data.</text>
</comment>
<evidence type="ECO:0000256" key="1">
    <source>
        <dbReference type="ARBA" id="ARBA00005791"/>
    </source>
</evidence>
<keyword evidence="4" id="KW-1015">Disulfide bond</keyword>
<evidence type="ECO:0000256" key="5">
    <source>
        <dbReference type="ARBA" id="ARBA00023284"/>
    </source>
</evidence>
<proteinExistence type="inferred from homology"/>
<accession>A0A2M6WPC5</accession>
<keyword evidence="5" id="KW-0676">Redox-active center</keyword>